<dbReference type="RefSeq" id="WP_012121014.1">
    <property type="nucleotide sequence ID" value="NC_009767.1"/>
</dbReference>
<dbReference type="HOGENOM" id="CLU_899664_0_0_0"/>
<dbReference type="KEGG" id="rca:Rcas_2510"/>
<evidence type="ECO:0000256" key="1">
    <source>
        <dbReference type="SAM" id="Phobius"/>
    </source>
</evidence>
<feature type="transmembrane region" description="Helical" evidence="1">
    <location>
        <begin position="220"/>
        <end position="245"/>
    </location>
</feature>
<name>A7NM35_ROSCS</name>
<proteinExistence type="predicted"/>
<keyword evidence="3" id="KW-1185">Reference proteome</keyword>
<evidence type="ECO:0008006" key="4">
    <source>
        <dbReference type="Google" id="ProtNLM"/>
    </source>
</evidence>
<evidence type="ECO:0000313" key="2">
    <source>
        <dbReference type="EMBL" id="ABU58590.1"/>
    </source>
</evidence>
<keyword evidence="1" id="KW-0472">Membrane</keyword>
<feature type="transmembrane region" description="Helical" evidence="1">
    <location>
        <begin position="128"/>
        <end position="151"/>
    </location>
</feature>
<dbReference type="EMBL" id="CP000804">
    <property type="protein sequence ID" value="ABU58590.1"/>
    <property type="molecule type" value="Genomic_DNA"/>
</dbReference>
<evidence type="ECO:0000313" key="3">
    <source>
        <dbReference type="Proteomes" id="UP000000263"/>
    </source>
</evidence>
<feature type="transmembrane region" description="Helical" evidence="1">
    <location>
        <begin position="27"/>
        <end position="50"/>
    </location>
</feature>
<dbReference type="AlphaFoldDB" id="A7NM35"/>
<dbReference type="STRING" id="383372.Rcas_2510"/>
<feature type="transmembrane region" description="Helical" evidence="1">
    <location>
        <begin position="157"/>
        <end position="190"/>
    </location>
</feature>
<gene>
    <name evidence="2" type="ordered locus">Rcas_2510</name>
</gene>
<sequence length="314" mass="33712">MKLNIAGRLHPTLNLLDEGCAIYRRHFTSFVAIGLEWLTPIAIAIGVLVGNAERIDANWLVVIVLAGLLLAIPLALYLIGGLSRAAMAAIDGRTIDLREALAIHPLGVAKAGCFTIIYGFMMQVASSAVSLLCVCPVYVMGLSASVFFASVDSDSPLGITALAVFGLLLVGMYVLAFIIGGISYSSLFYALQPWLVERLRFGEALERSVDLIIFRFRSNLVVWGVSALLVFAVGLSVSLAVGVIVPLPAFLLLGAESTVAQAIASIAWLLGLALVLPPWFIWMALLYRRNLAARSGADLTRRVEEWARAVKVEG</sequence>
<keyword evidence="1" id="KW-1133">Transmembrane helix</keyword>
<dbReference type="Proteomes" id="UP000000263">
    <property type="component" value="Chromosome"/>
</dbReference>
<keyword evidence="1" id="KW-0812">Transmembrane</keyword>
<accession>A7NM35</accession>
<feature type="transmembrane region" description="Helical" evidence="1">
    <location>
        <begin position="100"/>
        <end position="121"/>
    </location>
</feature>
<dbReference type="eggNOG" id="ENOG5034BXR">
    <property type="taxonomic scope" value="Bacteria"/>
</dbReference>
<reference evidence="2 3" key="1">
    <citation type="submission" date="2007-08" db="EMBL/GenBank/DDBJ databases">
        <title>Complete sequence of Roseiflexus castenholzii DSM 13941.</title>
        <authorList>
            <consortium name="US DOE Joint Genome Institute"/>
            <person name="Copeland A."/>
            <person name="Lucas S."/>
            <person name="Lapidus A."/>
            <person name="Barry K."/>
            <person name="Glavina del Rio T."/>
            <person name="Dalin E."/>
            <person name="Tice H."/>
            <person name="Pitluck S."/>
            <person name="Thompson L.S."/>
            <person name="Brettin T."/>
            <person name="Bruce D."/>
            <person name="Detter J.C."/>
            <person name="Han C."/>
            <person name="Tapia R."/>
            <person name="Schmutz J."/>
            <person name="Larimer F."/>
            <person name="Land M."/>
            <person name="Hauser L."/>
            <person name="Kyrpides N."/>
            <person name="Mikhailova N."/>
            <person name="Bryant D.A."/>
            <person name="Hanada S."/>
            <person name="Tsukatani Y."/>
            <person name="Richardson P."/>
        </authorList>
    </citation>
    <scope>NUCLEOTIDE SEQUENCE [LARGE SCALE GENOMIC DNA]</scope>
    <source>
        <strain evidence="3">DSM 13941 / HLO8</strain>
    </source>
</reference>
<dbReference type="OrthoDB" id="157724at2"/>
<feature type="transmembrane region" description="Helical" evidence="1">
    <location>
        <begin position="57"/>
        <end position="80"/>
    </location>
</feature>
<feature type="transmembrane region" description="Helical" evidence="1">
    <location>
        <begin position="265"/>
        <end position="287"/>
    </location>
</feature>
<organism evidence="2 3">
    <name type="scientific">Roseiflexus castenholzii (strain DSM 13941 / HLO8)</name>
    <dbReference type="NCBI Taxonomy" id="383372"/>
    <lineage>
        <taxon>Bacteria</taxon>
        <taxon>Bacillati</taxon>
        <taxon>Chloroflexota</taxon>
        <taxon>Chloroflexia</taxon>
        <taxon>Chloroflexales</taxon>
        <taxon>Roseiflexineae</taxon>
        <taxon>Roseiflexaceae</taxon>
        <taxon>Roseiflexus</taxon>
    </lineage>
</organism>
<protein>
    <recommendedName>
        <fullName evidence="4">Glycerophosphoryl diester phosphodiesterase membrane domain-containing protein</fullName>
    </recommendedName>
</protein>